<dbReference type="AlphaFoldDB" id="A0AA38MM95"/>
<keyword evidence="2" id="KW-1003">Cell membrane</keyword>
<evidence type="ECO:0000256" key="7">
    <source>
        <dbReference type="ARBA" id="ARBA00023136"/>
    </source>
</evidence>
<comment type="subcellular location">
    <subcellularLocation>
        <location evidence="1">Cell membrane</location>
        <topology evidence="1">Multi-pass membrane protein</topology>
    </subcellularLocation>
</comment>
<feature type="transmembrane region" description="Helical" evidence="10">
    <location>
        <begin position="37"/>
        <end position="62"/>
    </location>
</feature>
<dbReference type="GO" id="GO:0005549">
    <property type="term" value="F:odorant binding"/>
    <property type="evidence" value="ECO:0007669"/>
    <property type="project" value="InterPro"/>
</dbReference>
<reference evidence="11" key="1">
    <citation type="journal article" date="2023" name="G3 (Bethesda)">
        <title>Whole genome assemblies of Zophobas morio and Tenebrio molitor.</title>
        <authorList>
            <person name="Kaur S."/>
            <person name="Stinson S.A."/>
            <person name="diCenzo G.C."/>
        </authorList>
    </citation>
    <scope>NUCLEOTIDE SEQUENCE</scope>
    <source>
        <strain evidence="11">QUZm001</strain>
    </source>
</reference>
<feature type="transmembrane region" description="Helical" evidence="10">
    <location>
        <begin position="178"/>
        <end position="195"/>
    </location>
</feature>
<evidence type="ECO:0000256" key="10">
    <source>
        <dbReference type="SAM" id="Phobius"/>
    </source>
</evidence>
<keyword evidence="6 10" id="KW-1133">Transmembrane helix</keyword>
<feature type="transmembrane region" description="Helical" evidence="10">
    <location>
        <begin position="129"/>
        <end position="149"/>
    </location>
</feature>
<comment type="caution">
    <text evidence="11">The sequence shown here is derived from an EMBL/GenBank/DDBJ whole genome shotgun (WGS) entry which is preliminary data.</text>
</comment>
<keyword evidence="9" id="KW-0807">Transducer</keyword>
<gene>
    <name evidence="11" type="ORF">Zmor_007636</name>
</gene>
<dbReference type="PANTHER" id="PTHR21137">
    <property type="entry name" value="ODORANT RECEPTOR"/>
    <property type="match status" value="1"/>
</dbReference>
<dbReference type="GO" id="GO:0007165">
    <property type="term" value="P:signal transduction"/>
    <property type="evidence" value="ECO:0007669"/>
    <property type="project" value="UniProtKB-KW"/>
</dbReference>
<keyword evidence="7 10" id="KW-0472">Membrane</keyword>
<evidence type="ECO:0000256" key="9">
    <source>
        <dbReference type="ARBA" id="ARBA00023224"/>
    </source>
</evidence>
<feature type="transmembrane region" description="Helical" evidence="10">
    <location>
        <begin position="283"/>
        <end position="303"/>
    </location>
</feature>
<dbReference type="EMBL" id="JALNTZ010000002">
    <property type="protein sequence ID" value="KAJ3663350.1"/>
    <property type="molecule type" value="Genomic_DNA"/>
</dbReference>
<dbReference type="GO" id="GO:0005886">
    <property type="term" value="C:plasma membrane"/>
    <property type="evidence" value="ECO:0007669"/>
    <property type="project" value="UniProtKB-SubCell"/>
</dbReference>
<evidence type="ECO:0000256" key="3">
    <source>
        <dbReference type="ARBA" id="ARBA00022606"/>
    </source>
</evidence>
<evidence type="ECO:0000256" key="4">
    <source>
        <dbReference type="ARBA" id="ARBA00022692"/>
    </source>
</evidence>
<keyword evidence="3" id="KW-0716">Sensory transduction</keyword>
<name>A0AA38MM95_9CUCU</name>
<evidence type="ECO:0008006" key="13">
    <source>
        <dbReference type="Google" id="ProtNLM"/>
    </source>
</evidence>
<keyword evidence="5" id="KW-0552">Olfaction</keyword>
<evidence type="ECO:0000256" key="1">
    <source>
        <dbReference type="ARBA" id="ARBA00004651"/>
    </source>
</evidence>
<evidence type="ECO:0000256" key="5">
    <source>
        <dbReference type="ARBA" id="ARBA00022725"/>
    </source>
</evidence>
<evidence type="ECO:0000313" key="12">
    <source>
        <dbReference type="Proteomes" id="UP001168821"/>
    </source>
</evidence>
<dbReference type="PANTHER" id="PTHR21137:SF35">
    <property type="entry name" value="ODORANT RECEPTOR 19A-RELATED"/>
    <property type="match status" value="1"/>
</dbReference>
<protein>
    <recommendedName>
        <fullName evidence="13">7tm 6 domain containing protein</fullName>
    </recommendedName>
</protein>
<keyword evidence="4 10" id="KW-0812">Transmembrane</keyword>
<feature type="transmembrane region" description="Helical" evidence="10">
    <location>
        <begin position="250"/>
        <end position="271"/>
    </location>
</feature>
<accession>A0AA38MM95</accession>
<dbReference type="InterPro" id="IPR004117">
    <property type="entry name" value="7tm6_olfct_rcpt"/>
</dbReference>
<feature type="transmembrane region" description="Helical" evidence="10">
    <location>
        <begin position="68"/>
        <end position="89"/>
    </location>
</feature>
<evidence type="ECO:0000256" key="6">
    <source>
        <dbReference type="ARBA" id="ARBA00022989"/>
    </source>
</evidence>
<dbReference type="Proteomes" id="UP001168821">
    <property type="component" value="Unassembled WGS sequence"/>
</dbReference>
<keyword evidence="12" id="KW-1185">Reference proteome</keyword>
<evidence type="ECO:0000313" key="11">
    <source>
        <dbReference type="EMBL" id="KAJ3663350.1"/>
    </source>
</evidence>
<evidence type="ECO:0000256" key="2">
    <source>
        <dbReference type="ARBA" id="ARBA00022475"/>
    </source>
</evidence>
<sequence>MKKFDWKAATRINTLMLKSVGLWPEGDGTYNFNTYTIYAVISINLFVNGHTFFQVMNIFFVYSNLEALTATIFITASEVLVSVKVYNYVQNIKLLKKLKNDLDTDIFQPTNEAQILLIEPHLKMWKATYFAFCIPSTAAVVLFAAFPILDQTIKEYRLPFSAWYPYNTKISPLYEITYLYQVIGILFTAIVNLNTDALISALMMYVAAQCDILCDELRNLTGSENIHEKIIICVRRHQAMLSFAAGCNQFFDFIVLGQFVTSVISNALTMFQLTVVEAFSSEFYTLFFFAACIPTQLFLYCWFGNEVDLKVRNIINIWKMF</sequence>
<evidence type="ECO:0000256" key="8">
    <source>
        <dbReference type="ARBA" id="ARBA00023170"/>
    </source>
</evidence>
<proteinExistence type="predicted"/>
<dbReference type="Pfam" id="PF02949">
    <property type="entry name" value="7tm_6"/>
    <property type="match status" value="1"/>
</dbReference>
<keyword evidence="8" id="KW-0675">Receptor</keyword>
<dbReference type="GO" id="GO:0004984">
    <property type="term" value="F:olfactory receptor activity"/>
    <property type="evidence" value="ECO:0007669"/>
    <property type="project" value="InterPro"/>
</dbReference>
<organism evidence="11 12">
    <name type="scientific">Zophobas morio</name>
    <dbReference type="NCBI Taxonomy" id="2755281"/>
    <lineage>
        <taxon>Eukaryota</taxon>
        <taxon>Metazoa</taxon>
        <taxon>Ecdysozoa</taxon>
        <taxon>Arthropoda</taxon>
        <taxon>Hexapoda</taxon>
        <taxon>Insecta</taxon>
        <taxon>Pterygota</taxon>
        <taxon>Neoptera</taxon>
        <taxon>Endopterygota</taxon>
        <taxon>Coleoptera</taxon>
        <taxon>Polyphaga</taxon>
        <taxon>Cucujiformia</taxon>
        <taxon>Tenebrionidae</taxon>
        <taxon>Zophobas</taxon>
    </lineage>
</organism>